<dbReference type="InterPro" id="IPR052836">
    <property type="entry name" value="PRRT_domain-containing"/>
</dbReference>
<evidence type="ECO:0000256" key="4">
    <source>
        <dbReference type="ARBA" id="ARBA00022729"/>
    </source>
</evidence>
<feature type="transmembrane region" description="Helical" evidence="7">
    <location>
        <begin position="267"/>
        <end position="285"/>
    </location>
</feature>
<dbReference type="InterPro" id="IPR059081">
    <property type="entry name" value="PRRT3-4"/>
</dbReference>
<dbReference type="AlphaFoldDB" id="A0A3M6UX72"/>
<evidence type="ECO:0000313" key="9">
    <source>
        <dbReference type="EMBL" id="RMX58189.1"/>
    </source>
</evidence>
<dbReference type="EMBL" id="RCHS01000537">
    <property type="protein sequence ID" value="RMX58189.1"/>
    <property type="molecule type" value="Genomic_DNA"/>
</dbReference>
<feature type="transmembrane region" description="Helical" evidence="7">
    <location>
        <begin position="103"/>
        <end position="130"/>
    </location>
</feature>
<keyword evidence="2" id="KW-0597">Phosphoprotein</keyword>
<evidence type="ECO:0000259" key="8">
    <source>
        <dbReference type="Pfam" id="PF25987"/>
    </source>
</evidence>
<protein>
    <recommendedName>
        <fullName evidence="8">Proline-rich transmembrane protein 3/4 domain-containing protein</fullName>
    </recommendedName>
</protein>
<organism evidence="9 10">
    <name type="scientific">Pocillopora damicornis</name>
    <name type="common">Cauliflower coral</name>
    <name type="synonym">Millepora damicornis</name>
    <dbReference type="NCBI Taxonomy" id="46731"/>
    <lineage>
        <taxon>Eukaryota</taxon>
        <taxon>Metazoa</taxon>
        <taxon>Cnidaria</taxon>
        <taxon>Anthozoa</taxon>
        <taxon>Hexacorallia</taxon>
        <taxon>Scleractinia</taxon>
        <taxon>Astrocoeniina</taxon>
        <taxon>Pocilloporidae</taxon>
        <taxon>Pocillopora</taxon>
    </lineage>
</organism>
<keyword evidence="5 7" id="KW-1133">Transmembrane helix</keyword>
<evidence type="ECO:0000256" key="2">
    <source>
        <dbReference type="ARBA" id="ARBA00022553"/>
    </source>
</evidence>
<feature type="transmembrane region" description="Helical" evidence="7">
    <location>
        <begin position="142"/>
        <end position="169"/>
    </location>
</feature>
<name>A0A3M6UX72_POCDA</name>
<evidence type="ECO:0000256" key="1">
    <source>
        <dbReference type="ARBA" id="ARBA00004141"/>
    </source>
</evidence>
<proteinExistence type="predicted"/>
<evidence type="ECO:0000313" key="10">
    <source>
        <dbReference type="Proteomes" id="UP000275408"/>
    </source>
</evidence>
<keyword evidence="4" id="KW-0732">Signal</keyword>
<keyword evidence="3 7" id="KW-0812">Transmembrane</keyword>
<keyword evidence="6 7" id="KW-0472">Membrane</keyword>
<sequence>MQHNENSTFDSFTDLINTTTRPSEERYVLDHWAFKFFSYFFGIAFGIFSLCCLVFIVRQCKQPSSSRSIHSRFTTVQLFVAAALKEVALFWSPLLLDGETTEIVLITLLVDCVSVALILTAFSILLLILLESTKISLAPPRLQNIWVLLGFTVVPTVIMLTFNLLVLYVREVWYLVSYVTILGWGIFICVGYLIAGHRMWRNLKSSRQLGTSSGDRKLRNITFLVFVAPWITAVFLILDVCLAASFYEMSSVAVTEKEIWERYTIAFLLQSCEFTIVLLIFGVVVRTKSGKGSVDNAPTVQLGTFFDEEPKTEN</sequence>
<evidence type="ECO:0000256" key="3">
    <source>
        <dbReference type="ARBA" id="ARBA00022692"/>
    </source>
</evidence>
<feature type="transmembrane region" description="Helical" evidence="7">
    <location>
        <begin position="36"/>
        <end position="57"/>
    </location>
</feature>
<dbReference type="OrthoDB" id="5966548at2759"/>
<comment type="subcellular location">
    <subcellularLocation>
        <location evidence="1">Membrane</location>
        <topology evidence="1">Multi-pass membrane protein</topology>
    </subcellularLocation>
</comment>
<reference evidence="9 10" key="1">
    <citation type="journal article" date="2018" name="Sci. Rep.">
        <title>Comparative analysis of the Pocillopora damicornis genome highlights role of immune system in coral evolution.</title>
        <authorList>
            <person name="Cunning R."/>
            <person name="Bay R.A."/>
            <person name="Gillette P."/>
            <person name="Baker A.C."/>
            <person name="Traylor-Knowles N."/>
        </authorList>
    </citation>
    <scope>NUCLEOTIDE SEQUENCE [LARGE SCALE GENOMIC DNA]</scope>
    <source>
        <strain evidence="9">RSMAS</strain>
        <tissue evidence="9">Whole animal</tissue>
    </source>
</reference>
<keyword evidence="10" id="KW-1185">Reference proteome</keyword>
<comment type="caution">
    <text evidence="9">The sequence shown here is derived from an EMBL/GenBank/DDBJ whole genome shotgun (WGS) entry which is preliminary data.</text>
</comment>
<evidence type="ECO:0000256" key="7">
    <source>
        <dbReference type="SAM" id="Phobius"/>
    </source>
</evidence>
<dbReference type="Pfam" id="PF25987">
    <property type="entry name" value="PRRT3"/>
    <property type="match status" value="1"/>
</dbReference>
<accession>A0A3M6UX72</accession>
<evidence type="ECO:0000256" key="6">
    <source>
        <dbReference type="ARBA" id="ARBA00023136"/>
    </source>
</evidence>
<feature type="transmembrane region" description="Helical" evidence="7">
    <location>
        <begin position="221"/>
        <end position="247"/>
    </location>
</feature>
<dbReference type="PANTHER" id="PTHR35578:SF6">
    <property type="entry name" value="PROLINE-RICH TRANSMEMBRANE PROTEIN 4"/>
    <property type="match status" value="1"/>
</dbReference>
<dbReference type="Proteomes" id="UP000275408">
    <property type="component" value="Unassembled WGS sequence"/>
</dbReference>
<feature type="transmembrane region" description="Helical" evidence="7">
    <location>
        <begin position="69"/>
        <end position="91"/>
    </location>
</feature>
<evidence type="ECO:0000256" key="5">
    <source>
        <dbReference type="ARBA" id="ARBA00022989"/>
    </source>
</evidence>
<dbReference type="PANTHER" id="PTHR35578">
    <property type="entry name" value="PROLINE-RICH TRANSMEMBRANE PROTEIN 4-RELATED"/>
    <property type="match status" value="1"/>
</dbReference>
<feature type="domain" description="Proline-rich transmembrane protein 3/4" evidence="8">
    <location>
        <begin position="32"/>
        <end position="281"/>
    </location>
</feature>
<gene>
    <name evidence="9" type="ORF">pdam_00000100</name>
</gene>
<feature type="transmembrane region" description="Helical" evidence="7">
    <location>
        <begin position="175"/>
        <end position="200"/>
    </location>
</feature>